<dbReference type="Proteomes" id="UP000770717">
    <property type="component" value="Unassembled WGS sequence"/>
</dbReference>
<gene>
    <name evidence="1" type="ORF">GDO78_007650</name>
</gene>
<dbReference type="AlphaFoldDB" id="A0A8J6FH36"/>
<organism evidence="1 2">
    <name type="scientific">Eleutherodactylus coqui</name>
    <name type="common">Puerto Rican coqui</name>
    <dbReference type="NCBI Taxonomy" id="57060"/>
    <lineage>
        <taxon>Eukaryota</taxon>
        <taxon>Metazoa</taxon>
        <taxon>Chordata</taxon>
        <taxon>Craniata</taxon>
        <taxon>Vertebrata</taxon>
        <taxon>Euteleostomi</taxon>
        <taxon>Amphibia</taxon>
        <taxon>Batrachia</taxon>
        <taxon>Anura</taxon>
        <taxon>Neobatrachia</taxon>
        <taxon>Hyloidea</taxon>
        <taxon>Eleutherodactylidae</taxon>
        <taxon>Eleutherodactylinae</taxon>
        <taxon>Eleutherodactylus</taxon>
        <taxon>Eleutherodactylus</taxon>
    </lineage>
</organism>
<proteinExistence type="predicted"/>
<dbReference type="EMBL" id="WNTK01000003">
    <property type="protein sequence ID" value="KAG9487958.1"/>
    <property type="molecule type" value="Genomic_DNA"/>
</dbReference>
<evidence type="ECO:0000313" key="1">
    <source>
        <dbReference type="EMBL" id="KAG9487958.1"/>
    </source>
</evidence>
<evidence type="ECO:0000313" key="2">
    <source>
        <dbReference type="Proteomes" id="UP000770717"/>
    </source>
</evidence>
<comment type="caution">
    <text evidence="1">The sequence shown here is derived from an EMBL/GenBank/DDBJ whole genome shotgun (WGS) entry which is preliminary data.</text>
</comment>
<reference evidence="1" key="1">
    <citation type="thesis" date="2020" institute="ProQuest LLC" country="789 East Eisenhower Parkway, Ann Arbor, MI, USA">
        <title>Comparative Genomics and Chromosome Evolution.</title>
        <authorList>
            <person name="Mudd A.B."/>
        </authorList>
    </citation>
    <scope>NUCLEOTIDE SEQUENCE</scope>
    <source>
        <strain evidence="1">HN-11 Male</strain>
        <tissue evidence="1">Kidney and liver</tissue>
    </source>
</reference>
<protein>
    <submittedName>
        <fullName evidence="1">Uncharacterized protein</fullName>
    </submittedName>
</protein>
<accession>A0A8J6FH36</accession>
<sequence>MLSVPFFTTFVIHLVNNALQLYFVHSFFYYHSSLFYTDVVILSLLFCNQYMQINIVGSYPLVCTGLKMLYKTENFFHLHRLTKNGISWN</sequence>
<keyword evidence="2" id="KW-1185">Reference proteome</keyword>
<name>A0A8J6FH36_ELECQ</name>